<accession>A0A7Y0PLB0</accession>
<dbReference type="PROSITE" id="PS01124">
    <property type="entry name" value="HTH_ARAC_FAMILY_2"/>
    <property type="match status" value="1"/>
</dbReference>
<dbReference type="PRINTS" id="PR00032">
    <property type="entry name" value="HTHARAC"/>
</dbReference>
<keyword evidence="2" id="KW-0963">Cytoplasm</keyword>
<sequence length="528" mass="62010">MKALIVDDERHVREGIKLLADWAGNEITEIYEASNGEDAIQIIESVHPEIIFSDMKMPKIDGTQLLKWMDEHYAEGKTIVVTGYDDYHYMRKAMHYGSSDYLLKPIDPKMLNDTLMRVVQEWKQEEVERKNKQDKNLLINKMKPAYRDQQLTHMINNDPIDKNVLEEFLLIEAKAYTIALMQLSNGAIEQFKGDRDLTLFTLLNVINEELSRHNSGIAFHYVTAKGEIVLLIKRRKEEAVILIRGVHNTLKELLGLSCTITIGLEVTSITQLNLSYQYAKSIMMNRDVSGNQQDKIITDKKEKEIKSLMGYASSIKMAVQAGELNAFHSLIGQIQKDLTSNNQLSWRQLIHLENEYQMISTRWHKEFNLPMNISTNIEEQINRFIDKNDHFQLEAYKTRKKKEIALFLRRVKRQNTRKSQNVIHEIEKYVKANFHREIKLQEISNHFYISREYISRKFKQEYNINISEYVVSIRMKKAQELLKSSNLKVYDIANMIGYQDDKYFRKVFKKIVGVSPNEYREKKLEDIK</sequence>
<keyword evidence="5" id="KW-0805">Transcription regulation</keyword>
<organism evidence="11 12">
    <name type="scientific">Niallia alba</name>
    <dbReference type="NCBI Taxonomy" id="2729105"/>
    <lineage>
        <taxon>Bacteria</taxon>
        <taxon>Bacillati</taxon>
        <taxon>Bacillota</taxon>
        <taxon>Bacilli</taxon>
        <taxon>Bacillales</taxon>
        <taxon>Bacillaceae</taxon>
        <taxon>Niallia</taxon>
    </lineage>
</organism>
<dbReference type="PANTHER" id="PTHR42713:SF3">
    <property type="entry name" value="TRANSCRIPTIONAL REGULATORY PROTEIN HPTR"/>
    <property type="match status" value="1"/>
</dbReference>
<comment type="subcellular location">
    <subcellularLocation>
        <location evidence="1">Cytoplasm</location>
    </subcellularLocation>
</comment>
<dbReference type="InterPro" id="IPR018060">
    <property type="entry name" value="HTH_AraC"/>
</dbReference>
<dbReference type="InterPro" id="IPR009057">
    <property type="entry name" value="Homeodomain-like_sf"/>
</dbReference>
<dbReference type="Pfam" id="PF00072">
    <property type="entry name" value="Response_reg"/>
    <property type="match status" value="1"/>
</dbReference>
<dbReference type="GO" id="GO:0005737">
    <property type="term" value="C:cytoplasm"/>
    <property type="evidence" value="ECO:0007669"/>
    <property type="project" value="UniProtKB-SubCell"/>
</dbReference>
<dbReference type="Gene3D" id="3.40.50.2300">
    <property type="match status" value="1"/>
</dbReference>
<dbReference type="SMART" id="SM00342">
    <property type="entry name" value="HTH_ARAC"/>
    <property type="match status" value="1"/>
</dbReference>
<dbReference type="AlphaFoldDB" id="A0A7Y0PLB0"/>
<dbReference type="SUPFAM" id="SSF52172">
    <property type="entry name" value="CheY-like"/>
    <property type="match status" value="1"/>
</dbReference>
<dbReference type="SUPFAM" id="SSF46689">
    <property type="entry name" value="Homeodomain-like"/>
    <property type="match status" value="1"/>
</dbReference>
<dbReference type="Pfam" id="PF12833">
    <property type="entry name" value="HTH_18"/>
    <property type="match status" value="1"/>
</dbReference>
<dbReference type="CDD" id="cd17536">
    <property type="entry name" value="REC_YesN-like"/>
    <property type="match status" value="1"/>
</dbReference>
<reference evidence="11 12" key="1">
    <citation type="submission" date="2020-04" db="EMBL/GenBank/DDBJ databases">
        <title>Bacillus sp. UniB3 isolated from commercial digestive syrup.</title>
        <authorList>
            <person name="Thorat V."/>
            <person name="Kirdat K."/>
            <person name="Tiwarekar B."/>
            <person name="Yadav A."/>
        </authorList>
    </citation>
    <scope>NUCLEOTIDE SEQUENCE [LARGE SCALE GENOMIC DNA]</scope>
    <source>
        <strain evidence="11 12">UniB3</strain>
    </source>
</reference>
<evidence type="ECO:0000259" key="9">
    <source>
        <dbReference type="PROSITE" id="PS01124"/>
    </source>
</evidence>
<keyword evidence="12" id="KW-1185">Reference proteome</keyword>
<comment type="caution">
    <text evidence="11">The sequence shown here is derived from an EMBL/GenBank/DDBJ whole genome shotgun (WGS) entry which is preliminary data.</text>
</comment>
<feature type="modified residue" description="4-aspartylphosphate" evidence="8">
    <location>
        <position position="54"/>
    </location>
</feature>
<keyword evidence="4" id="KW-0902">Two-component regulatory system</keyword>
<dbReference type="InterPro" id="IPR018062">
    <property type="entry name" value="HTH_AraC-typ_CS"/>
</dbReference>
<keyword evidence="6" id="KW-0238">DNA-binding</keyword>
<evidence type="ECO:0000259" key="10">
    <source>
        <dbReference type="PROSITE" id="PS50110"/>
    </source>
</evidence>
<evidence type="ECO:0000256" key="1">
    <source>
        <dbReference type="ARBA" id="ARBA00004496"/>
    </source>
</evidence>
<dbReference type="PANTHER" id="PTHR42713">
    <property type="entry name" value="HISTIDINE KINASE-RELATED"/>
    <property type="match status" value="1"/>
</dbReference>
<dbReference type="SMART" id="SM00448">
    <property type="entry name" value="REC"/>
    <property type="match status" value="1"/>
</dbReference>
<evidence type="ECO:0000256" key="2">
    <source>
        <dbReference type="ARBA" id="ARBA00022490"/>
    </source>
</evidence>
<dbReference type="InterPro" id="IPR011006">
    <property type="entry name" value="CheY-like_superfamily"/>
</dbReference>
<dbReference type="GO" id="GO:0043565">
    <property type="term" value="F:sequence-specific DNA binding"/>
    <property type="evidence" value="ECO:0007669"/>
    <property type="project" value="InterPro"/>
</dbReference>
<evidence type="ECO:0000256" key="7">
    <source>
        <dbReference type="ARBA" id="ARBA00023163"/>
    </source>
</evidence>
<keyword evidence="7" id="KW-0804">Transcription</keyword>
<feature type="domain" description="Response regulatory" evidence="10">
    <location>
        <begin position="2"/>
        <end position="119"/>
    </location>
</feature>
<dbReference type="InterPro" id="IPR051552">
    <property type="entry name" value="HptR"/>
</dbReference>
<evidence type="ECO:0000256" key="4">
    <source>
        <dbReference type="ARBA" id="ARBA00023012"/>
    </source>
</evidence>
<evidence type="ECO:0000256" key="6">
    <source>
        <dbReference type="ARBA" id="ARBA00023125"/>
    </source>
</evidence>
<dbReference type="Gene3D" id="1.10.10.60">
    <property type="entry name" value="Homeodomain-like"/>
    <property type="match status" value="2"/>
</dbReference>
<evidence type="ECO:0000256" key="3">
    <source>
        <dbReference type="ARBA" id="ARBA00022553"/>
    </source>
</evidence>
<dbReference type="GO" id="GO:0000160">
    <property type="term" value="P:phosphorelay signal transduction system"/>
    <property type="evidence" value="ECO:0007669"/>
    <property type="project" value="UniProtKB-KW"/>
</dbReference>
<dbReference type="EMBL" id="JABBPK010000001">
    <property type="protein sequence ID" value="NMO76141.1"/>
    <property type="molecule type" value="Genomic_DNA"/>
</dbReference>
<evidence type="ECO:0000313" key="11">
    <source>
        <dbReference type="EMBL" id="NMO76141.1"/>
    </source>
</evidence>
<evidence type="ECO:0000313" key="12">
    <source>
        <dbReference type="Proteomes" id="UP000588491"/>
    </source>
</evidence>
<evidence type="ECO:0000256" key="5">
    <source>
        <dbReference type="ARBA" id="ARBA00023015"/>
    </source>
</evidence>
<protein>
    <submittedName>
        <fullName evidence="11">Response regulator</fullName>
    </submittedName>
</protein>
<dbReference type="RefSeq" id="WP_101729706.1">
    <property type="nucleotide sequence ID" value="NZ_JABBPK010000001.1"/>
</dbReference>
<dbReference type="InterPro" id="IPR020449">
    <property type="entry name" value="Tscrpt_reg_AraC-type_HTH"/>
</dbReference>
<dbReference type="Proteomes" id="UP000588491">
    <property type="component" value="Unassembled WGS sequence"/>
</dbReference>
<gene>
    <name evidence="11" type="ORF">HHU08_03830</name>
</gene>
<proteinExistence type="predicted"/>
<evidence type="ECO:0000256" key="8">
    <source>
        <dbReference type="PROSITE-ProRule" id="PRU00169"/>
    </source>
</evidence>
<feature type="domain" description="HTH araC/xylS-type" evidence="9">
    <location>
        <begin position="424"/>
        <end position="522"/>
    </location>
</feature>
<dbReference type="InterPro" id="IPR001789">
    <property type="entry name" value="Sig_transdc_resp-reg_receiver"/>
</dbReference>
<name>A0A7Y0PLB0_9BACI</name>
<dbReference type="PROSITE" id="PS50110">
    <property type="entry name" value="RESPONSE_REGULATORY"/>
    <property type="match status" value="1"/>
</dbReference>
<dbReference type="PROSITE" id="PS00041">
    <property type="entry name" value="HTH_ARAC_FAMILY_1"/>
    <property type="match status" value="1"/>
</dbReference>
<dbReference type="GO" id="GO:0003700">
    <property type="term" value="F:DNA-binding transcription factor activity"/>
    <property type="evidence" value="ECO:0007669"/>
    <property type="project" value="InterPro"/>
</dbReference>
<keyword evidence="3 8" id="KW-0597">Phosphoprotein</keyword>